<accession>A0A1B8AZB3</accession>
<dbReference type="AlphaFoldDB" id="A0A1B8AZB3"/>
<name>A0A1B8AZB3_FUSPO</name>
<protein>
    <submittedName>
        <fullName evidence="1">Uncharacterized protein</fullName>
    </submittedName>
</protein>
<sequence>MSLSSSDSLVPIQKQESRAKVCNVISRRQLGVGFSSYLAGDRAQGQKEKNKRWLGARVAACSPQGFRLPRLKDQSSCIIIGYGSYELQYSCNTMVLLSPR</sequence>
<organism evidence="1 2">
    <name type="scientific">Fusarium poae</name>
    <dbReference type="NCBI Taxonomy" id="36050"/>
    <lineage>
        <taxon>Eukaryota</taxon>
        <taxon>Fungi</taxon>
        <taxon>Dikarya</taxon>
        <taxon>Ascomycota</taxon>
        <taxon>Pezizomycotina</taxon>
        <taxon>Sordariomycetes</taxon>
        <taxon>Hypocreomycetidae</taxon>
        <taxon>Hypocreales</taxon>
        <taxon>Nectriaceae</taxon>
        <taxon>Fusarium</taxon>
    </lineage>
</organism>
<keyword evidence="2" id="KW-1185">Reference proteome</keyword>
<gene>
    <name evidence="1" type="ORF">FPOA_06348</name>
</gene>
<evidence type="ECO:0000313" key="1">
    <source>
        <dbReference type="EMBL" id="OBS25812.1"/>
    </source>
</evidence>
<dbReference type="Proteomes" id="UP000091967">
    <property type="component" value="Unassembled WGS sequence"/>
</dbReference>
<comment type="caution">
    <text evidence="1">The sequence shown here is derived from an EMBL/GenBank/DDBJ whole genome shotgun (WGS) entry which is preliminary data.</text>
</comment>
<dbReference type="EMBL" id="LYXU01000002">
    <property type="protein sequence ID" value="OBS25812.1"/>
    <property type="molecule type" value="Genomic_DNA"/>
</dbReference>
<proteinExistence type="predicted"/>
<reference evidence="1 2" key="1">
    <citation type="submission" date="2016-06" db="EMBL/GenBank/DDBJ databases">
        <title>Living apart together: crosstalk between the core and supernumerary genomes in a fungal plant pathogen.</title>
        <authorList>
            <person name="Vanheule A."/>
            <person name="Audenaert K."/>
            <person name="Warris S."/>
            <person name="Van De Geest H."/>
            <person name="Schijlen E."/>
            <person name="Hofte M."/>
            <person name="De Saeger S."/>
            <person name="Haesaert G."/>
            <person name="Waalwijk C."/>
            <person name="Van Der Lee T."/>
        </authorList>
    </citation>
    <scope>NUCLEOTIDE SEQUENCE [LARGE SCALE GENOMIC DNA]</scope>
    <source>
        <strain evidence="1 2">2516</strain>
    </source>
</reference>
<evidence type="ECO:0000313" key="2">
    <source>
        <dbReference type="Proteomes" id="UP000091967"/>
    </source>
</evidence>